<reference evidence="2 3" key="1">
    <citation type="submission" date="2024-07" db="EMBL/GenBank/DDBJ databases">
        <title>Section-level genome sequencing and comparative genomics of Aspergillus sections Usti and Cavernicolus.</title>
        <authorList>
            <consortium name="Lawrence Berkeley National Laboratory"/>
            <person name="Nybo J.L."/>
            <person name="Vesth T.C."/>
            <person name="Theobald S."/>
            <person name="Frisvad J.C."/>
            <person name="Larsen T.O."/>
            <person name="Kjaerboelling I."/>
            <person name="Rothschild-Mancinelli K."/>
            <person name="Lyhne E.K."/>
            <person name="Kogle M.E."/>
            <person name="Barry K."/>
            <person name="Clum A."/>
            <person name="Na H."/>
            <person name="Ledsgaard L."/>
            <person name="Lin J."/>
            <person name="Lipzen A."/>
            <person name="Kuo A."/>
            <person name="Riley R."/>
            <person name="Mondo S."/>
            <person name="Labutti K."/>
            <person name="Haridas S."/>
            <person name="Pangalinan J."/>
            <person name="Salamov A.A."/>
            <person name="Simmons B.A."/>
            <person name="Magnuson J.K."/>
            <person name="Chen J."/>
            <person name="Drula E."/>
            <person name="Henrissat B."/>
            <person name="Wiebenga A."/>
            <person name="Lubbers R.J."/>
            <person name="Gomes A.C."/>
            <person name="Makela M.R."/>
            <person name="Stajich J."/>
            <person name="Grigoriev I.V."/>
            <person name="Mortensen U.H."/>
            <person name="De Vries R.P."/>
            <person name="Baker S.E."/>
            <person name="Andersen M.R."/>
        </authorList>
    </citation>
    <scope>NUCLEOTIDE SEQUENCE [LARGE SCALE GENOMIC DNA]</scope>
    <source>
        <strain evidence="2 3">CBS 123904</strain>
    </source>
</reference>
<feature type="compositionally biased region" description="Polar residues" evidence="1">
    <location>
        <begin position="177"/>
        <end position="187"/>
    </location>
</feature>
<organism evidence="2 3">
    <name type="scientific">Aspergillus pseudoustus</name>
    <dbReference type="NCBI Taxonomy" id="1810923"/>
    <lineage>
        <taxon>Eukaryota</taxon>
        <taxon>Fungi</taxon>
        <taxon>Dikarya</taxon>
        <taxon>Ascomycota</taxon>
        <taxon>Pezizomycotina</taxon>
        <taxon>Eurotiomycetes</taxon>
        <taxon>Eurotiomycetidae</taxon>
        <taxon>Eurotiales</taxon>
        <taxon>Aspergillaceae</taxon>
        <taxon>Aspergillus</taxon>
        <taxon>Aspergillus subgen. Nidulantes</taxon>
    </lineage>
</organism>
<evidence type="ECO:0000256" key="1">
    <source>
        <dbReference type="SAM" id="MobiDB-lite"/>
    </source>
</evidence>
<sequence length="263" mass="28797">MTAMPESWYSLPCDGRRNNVNVSPINLPGYVVVTQPINNGGADRFRACCWGEVYNVTSPTDPSHPAYPVSCGLVCQVHPDWEFHGPNWDNPDNMSDLMLCWTDGGRIETPSDEIPRDTYGWLNTLADEPVPTSYPSTPVFDDWTSYWTYQVDSTLLGPQWETDHPFRTTWYRLEEPSGQQTSGVQQETSTAGGHATTTTSVGSTPAETAFDSTSATAGVSESPSTTNAPTSSPIEQDPVPTSRGTKVVLSRAFIVLVALYFVC</sequence>
<name>A0ABR4JHW8_9EURO</name>
<evidence type="ECO:0000313" key="3">
    <source>
        <dbReference type="Proteomes" id="UP001610446"/>
    </source>
</evidence>
<keyword evidence="3" id="KW-1185">Reference proteome</keyword>
<feature type="region of interest" description="Disordered" evidence="1">
    <location>
        <begin position="176"/>
        <end position="243"/>
    </location>
</feature>
<protein>
    <submittedName>
        <fullName evidence="2">Uncharacterized protein</fullName>
    </submittedName>
</protein>
<feature type="compositionally biased region" description="Low complexity" evidence="1">
    <location>
        <begin position="220"/>
        <end position="233"/>
    </location>
</feature>
<accession>A0ABR4JHW8</accession>
<gene>
    <name evidence="2" type="ORF">BJY01DRAFT_219922</name>
</gene>
<feature type="compositionally biased region" description="Polar residues" evidence="1">
    <location>
        <begin position="210"/>
        <end position="219"/>
    </location>
</feature>
<evidence type="ECO:0000313" key="2">
    <source>
        <dbReference type="EMBL" id="KAL2838543.1"/>
    </source>
</evidence>
<comment type="caution">
    <text evidence="2">The sequence shown here is derived from an EMBL/GenBank/DDBJ whole genome shotgun (WGS) entry which is preliminary data.</text>
</comment>
<dbReference type="EMBL" id="JBFXLU010000144">
    <property type="protein sequence ID" value="KAL2838543.1"/>
    <property type="molecule type" value="Genomic_DNA"/>
</dbReference>
<feature type="compositionally biased region" description="Low complexity" evidence="1">
    <location>
        <begin position="188"/>
        <end position="208"/>
    </location>
</feature>
<dbReference type="Proteomes" id="UP001610446">
    <property type="component" value="Unassembled WGS sequence"/>
</dbReference>
<proteinExistence type="predicted"/>